<dbReference type="Proteomes" id="UP000305948">
    <property type="component" value="Unassembled WGS sequence"/>
</dbReference>
<sequence length="154" mass="17462">MVFVIKRRGNSFVRSTPVTDPLIVGTAQLDARARCLARAGFAPPAAIFVLGPGLARDKKEAMKVILSVLIHKLTTAKLESKDTLKRLVIWGDLDEEAHERLTYHLTLFCVVHHIEFAWHGKFVPWVAPPLARPSAMEERLERKMLYLRRLPSDL</sequence>
<name>A0A5C3NBK5_9AGAM</name>
<organism evidence="1 2">
    <name type="scientific">Heliocybe sulcata</name>
    <dbReference type="NCBI Taxonomy" id="5364"/>
    <lineage>
        <taxon>Eukaryota</taxon>
        <taxon>Fungi</taxon>
        <taxon>Dikarya</taxon>
        <taxon>Basidiomycota</taxon>
        <taxon>Agaricomycotina</taxon>
        <taxon>Agaricomycetes</taxon>
        <taxon>Gloeophyllales</taxon>
        <taxon>Gloeophyllaceae</taxon>
        <taxon>Heliocybe</taxon>
    </lineage>
</organism>
<accession>A0A5C3NBK5</accession>
<protein>
    <submittedName>
        <fullName evidence="1">Uncharacterized protein</fullName>
    </submittedName>
</protein>
<gene>
    <name evidence="1" type="ORF">OE88DRAFT_1643143</name>
</gene>
<proteinExistence type="predicted"/>
<evidence type="ECO:0000313" key="1">
    <source>
        <dbReference type="EMBL" id="TFK53378.1"/>
    </source>
</evidence>
<evidence type="ECO:0000313" key="2">
    <source>
        <dbReference type="Proteomes" id="UP000305948"/>
    </source>
</evidence>
<reference evidence="1 2" key="1">
    <citation type="journal article" date="2019" name="Nat. Ecol. Evol.">
        <title>Megaphylogeny resolves global patterns of mushroom evolution.</title>
        <authorList>
            <person name="Varga T."/>
            <person name="Krizsan K."/>
            <person name="Foldi C."/>
            <person name="Dima B."/>
            <person name="Sanchez-Garcia M."/>
            <person name="Sanchez-Ramirez S."/>
            <person name="Szollosi G.J."/>
            <person name="Szarkandi J.G."/>
            <person name="Papp V."/>
            <person name="Albert L."/>
            <person name="Andreopoulos W."/>
            <person name="Angelini C."/>
            <person name="Antonin V."/>
            <person name="Barry K.W."/>
            <person name="Bougher N.L."/>
            <person name="Buchanan P."/>
            <person name="Buyck B."/>
            <person name="Bense V."/>
            <person name="Catcheside P."/>
            <person name="Chovatia M."/>
            <person name="Cooper J."/>
            <person name="Damon W."/>
            <person name="Desjardin D."/>
            <person name="Finy P."/>
            <person name="Geml J."/>
            <person name="Haridas S."/>
            <person name="Hughes K."/>
            <person name="Justo A."/>
            <person name="Karasinski D."/>
            <person name="Kautmanova I."/>
            <person name="Kiss B."/>
            <person name="Kocsube S."/>
            <person name="Kotiranta H."/>
            <person name="LaButti K.M."/>
            <person name="Lechner B.E."/>
            <person name="Liimatainen K."/>
            <person name="Lipzen A."/>
            <person name="Lukacs Z."/>
            <person name="Mihaltcheva S."/>
            <person name="Morgado L.N."/>
            <person name="Niskanen T."/>
            <person name="Noordeloos M.E."/>
            <person name="Ohm R.A."/>
            <person name="Ortiz-Santana B."/>
            <person name="Ovrebo C."/>
            <person name="Racz N."/>
            <person name="Riley R."/>
            <person name="Savchenko A."/>
            <person name="Shiryaev A."/>
            <person name="Soop K."/>
            <person name="Spirin V."/>
            <person name="Szebenyi C."/>
            <person name="Tomsovsky M."/>
            <person name="Tulloss R.E."/>
            <person name="Uehling J."/>
            <person name="Grigoriev I.V."/>
            <person name="Vagvolgyi C."/>
            <person name="Papp T."/>
            <person name="Martin F.M."/>
            <person name="Miettinen O."/>
            <person name="Hibbett D.S."/>
            <person name="Nagy L.G."/>
        </authorList>
    </citation>
    <scope>NUCLEOTIDE SEQUENCE [LARGE SCALE GENOMIC DNA]</scope>
    <source>
        <strain evidence="1 2">OMC1185</strain>
    </source>
</reference>
<dbReference type="AlphaFoldDB" id="A0A5C3NBK5"/>
<keyword evidence="2" id="KW-1185">Reference proteome</keyword>
<dbReference type="EMBL" id="ML213507">
    <property type="protein sequence ID" value="TFK53378.1"/>
    <property type="molecule type" value="Genomic_DNA"/>
</dbReference>